<dbReference type="OrthoDB" id="7961084at2"/>
<keyword evidence="3" id="KW-1185">Reference proteome</keyword>
<proteinExistence type="predicted"/>
<dbReference type="AlphaFoldDB" id="A0A1W6N274"/>
<dbReference type="EMBL" id="CP019948">
    <property type="protein sequence ID" value="ARN83866.1"/>
    <property type="molecule type" value="Genomic_DNA"/>
</dbReference>
<accession>A0A1W6N274</accession>
<dbReference type="STRING" id="655015.B1812_21125"/>
<evidence type="ECO:0000256" key="1">
    <source>
        <dbReference type="SAM" id="SignalP"/>
    </source>
</evidence>
<dbReference type="RefSeq" id="WP_085773890.1">
    <property type="nucleotide sequence ID" value="NZ_AP027149.1"/>
</dbReference>
<feature type="signal peptide" evidence="1">
    <location>
        <begin position="1"/>
        <end position="24"/>
    </location>
</feature>
<keyword evidence="1" id="KW-0732">Signal</keyword>
<evidence type="ECO:0000313" key="3">
    <source>
        <dbReference type="Proteomes" id="UP000193978"/>
    </source>
</evidence>
<reference evidence="2 3" key="1">
    <citation type="submission" date="2017-02" db="EMBL/GenBank/DDBJ databases">
        <authorList>
            <person name="Peterson S.W."/>
        </authorList>
    </citation>
    <scope>NUCLEOTIDE SEQUENCE [LARGE SCALE GENOMIC DNA]</scope>
    <source>
        <strain evidence="2 3">S285</strain>
    </source>
</reference>
<sequence>MFRWKSADKSAASAALLCSLLLLSACVTSGPEAPPAPVVVSAPASISPDALVGSWGLAAYHRDSDRPRTESEAKRQCNNPYVIKRGPNGGVIMHLADVPEPQELVLKGGPGGANFVGLPGAPGAPEDREVFAVSARSFSVRWVNPDNANRYGVMIYVRCA</sequence>
<evidence type="ECO:0008006" key="4">
    <source>
        <dbReference type="Google" id="ProtNLM"/>
    </source>
</evidence>
<name>A0A1W6N274_9HYPH</name>
<feature type="chain" id="PRO_5013026588" description="Lipoprotein" evidence="1">
    <location>
        <begin position="25"/>
        <end position="160"/>
    </location>
</feature>
<gene>
    <name evidence="2" type="ORF">B1812_21125</name>
</gene>
<dbReference type="Proteomes" id="UP000193978">
    <property type="component" value="Chromosome"/>
</dbReference>
<dbReference type="PROSITE" id="PS51257">
    <property type="entry name" value="PROKAR_LIPOPROTEIN"/>
    <property type="match status" value="1"/>
</dbReference>
<organism evidence="2 3">
    <name type="scientific">Methylocystis bryophila</name>
    <dbReference type="NCBI Taxonomy" id="655015"/>
    <lineage>
        <taxon>Bacteria</taxon>
        <taxon>Pseudomonadati</taxon>
        <taxon>Pseudomonadota</taxon>
        <taxon>Alphaproteobacteria</taxon>
        <taxon>Hyphomicrobiales</taxon>
        <taxon>Methylocystaceae</taxon>
        <taxon>Methylocystis</taxon>
    </lineage>
</organism>
<evidence type="ECO:0000313" key="2">
    <source>
        <dbReference type="EMBL" id="ARN83866.1"/>
    </source>
</evidence>
<dbReference type="KEGG" id="mbry:B1812_21125"/>
<protein>
    <recommendedName>
        <fullName evidence="4">Lipoprotein</fullName>
    </recommendedName>
</protein>